<feature type="region of interest" description="Disordered" evidence="10">
    <location>
        <begin position="1"/>
        <end position="93"/>
    </location>
</feature>
<comment type="function">
    <text evidence="9">Component of the Mediator complex, a coactivator involved in the regulated transcription of nearly all RNA polymerase II-dependent genes. Mediator functions as a bridge to convey information from gene-specific regulatory proteins to the basal RNA polymerase II transcription machinery. Mediator is recruited to promoters by direct interactions with regulatory proteins and serves as a scaffold for the assembly of a functional preinitiation complex with RNA polymerase II and the general transcription factors.</text>
</comment>
<dbReference type="GO" id="GO:0070847">
    <property type="term" value="C:core mediator complex"/>
    <property type="evidence" value="ECO:0007669"/>
    <property type="project" value="TreeGrafter"/>
</dbReference>
<evidence type="ECO:0000259" key="11">
    <source>
        <dbReference type="Pfam" id="PF08638"/>
    </source>
</evidence>
<dbReference type="RefSeq" id="XP_018129473.2">
    <property type="nucleotide sequence ID" value="XM_018275882.2"/>
</dbReference>
<keyword evidence="7 9" id="KW-0539">Nucleus</keyword>
<dbReference type="AlphaFoldDB" id="A0A1B8GIS5"/>
<reference evidence="13" key="2">
    <citation type="journal article" date="2018" name="Nat. Commun.">
        <title>Extreme sensitivity to ultraviolet light in the fungal pathogen causing white-nose syndrome of bats.</title>
        <authorList>
            <person name="Palmer J.M."/>
            <person name="Drees K.P."/>
            <person name="Foster J.T."/>
            <person name="Lindner D.L."/>
        </authorList>
    </citation>
    <scope>NUCLEOTIDE SEQUENCE [LARGE SCALE GENOMIC DNA]</scope>
    <source>
        <strain evidence="13">UAMH 10579</strain>
    </source>
</reference>
<comment type="similarity">
    <text evidence="2 9">Belongs to the Mediator complex subunit 14 family.</text>
</comment>
<keyword evidence="5 9" id="KW-0010">Activator</keyword>
<feature type="compositionally biased region" description="Polar residues" evidence="10">
    <location>
        <begin position="772"/>
        <end position="786"/>
    </location>
</feature>
<dbReference type="PANTHER" id="PTHR12809:SF2">
    <property type="entry name" value="MEDIATOR OF RNA POLYMERASE II TRANSCRIPTION SUBUNIT 14"/>
    <property type="match status" value="1"/>
</dbReference>
<feature type="region of interest" description="Disordered" evidence="10">
    <location>
        <begin position="1132"/>
        <end position="1230"/>
    </location>
</feature>
<reference evidence="12 13" key="1">
    <citation type="submission" date="2016-03" db="EMBL/GenBank/DDBJ databases">
        <title>Comparative genomics of Pseudogymnoascus destructans, the fungus causing white-nose syndrome of bats.</title>
        <authorList>
            <person name="Palmer J.M."/>
            <person name="Drees K.P."/>
            <person name="Foster J.T."/>
            <person name="Lindner D.L."/>
        </authorList>
    </citation>
    <scope>NUCLEOTIDE SEQUENCE [LARGE SCALE GENOMIC DNA]</scope>
    <source>
        <strain evidence="12 13">UAMH 10579</strain>
    </source>
</reference>
<feature type="compositionally biased region" description="Low complexity" evidence="10">
    <location>
        <begin position="1195"/>
        <end position="1215"/>
    </location>
</feature>
<dbReference type="GO" id="GO:0003712">
    <property type="term" value="F:transcription coregulator activity"/>
    <property type="evidence" value="ECO:0007669"/>
    <property type="project" value="UniProtKB-UniRule"/>
</dbReference>
<comment type="subcellular location">
    <subcellularLocation>
        <location evidence="1 9">Nucleus</location>
    </subcellularLocation>
</comment>
<evidence type="ECO:0000256" key="9">
    <source>
        <dbReference type="RuleBase" id="RU365082"/>
    </source>
</evidence>
<evidence type="ECO:0000256" key="1">
    <source>
        <dbReference type="ARBA" id="ARBA00004123"/>
    </source>
</evidence>
<feature type="compositionally biased region" description="Polar residues" evidence="10">
    <location>
        <begin position="77"/>
        <end position="88"/>
    </location>
</feature>
<evidence type="ECO:0000313" key="13">
    <source>
        <dbReference type="Proteomes" id="UP000091956"/>
    </source>
</evidence>
<evidence type="ECO:0000256" key="7">
    <source>
        <dbReference type="ARBA" id="ARBA00023242"/>
    </source>
</evidence>
<feature type="region of interest" description="Disordered" evidence="10">
    <location>
        <begin position="765"/>
        <end position="795"/>
    </location>
</feature>
<dbReference type="Pfam" id="PF08638">
    <property type="entry name" value="Med14"/>
    <property type="match status" value="1"/>
</dbReference>
<feature type="compositionally biased region" description="Polar residues" evidence="10">
    <location>
        <begin position="1132"/>
        <end position="1146"/>
    </location>
</feature>
<evidence type="ECO:0000256" key="2">
    <source>
        <dbReference type="ARBA" id="ARBA00007813"/>
    </source>
</evidence>
<dbReference type="Pfam" id="PF26204">
    <property type="entry name" value="Med14_fung"/>
    <property type="match status" value="1"/>
</dbReference>
<dbReference type="InterPro" id="IPR055122">
    <property type="entry name" value="Med14_N"/>
</dbReference>
<accession>A0A1B8GIS5</accession>
<evidence type="ECO:0000256" key="8">
    <source>
        <dbReference type="ARBA" id="ARBA00032007"/>
    </source>
</evidence>
<evidence type="ECO:0000256" key="4">
    <source>
        <dbReference type="ARBA" id="ARBA00023015"/>
    </source>
</evidence>
<evidence type="ECO:0000313" key="12">
    <source>
        <dbReference type="EMBL" id="OBT95740.2"/>
    </source>
</evidence>
<feature type="compositionally biased region" description="Polar residues" evidence="10">
    <location>
        <begin position="48"/>
        <end position="68"/>
    </location>
</feature>
<keyword evidence="6 9" id="KW-0804">Transcription</keyword>
<dbReference type="GO" id="GO:0016592">
    <property type="term" value="C:mediator complex"/>
    <property type="evidence" value="ECO:0007669"/>
    <property type="project" value="UniProtKB-UniRule"/>
</dbReference>
<feature type="compositionally biased region" description="Low complexity" evidence="10">
    <location>
        <begin position="1178"/>
        <end position="1187"/>
    </location>
</feature>
<organism evidence="12 13">
    <name type="scientific">Pseudogymnoascus verrucosus</name>
    <dbReference type="NCBI Taxonomy" id="342668"/>
    <lineage>
        <taxon>Eukaryota</taxon>
        <taxon>Fungi</taxon>
        <taxon>Dikarya</taxon>
        <taxon>Ascomycota</taxon>
        <taxon>Pezizomycotina</taxon>
        <taxon>Leotiomycetes</taxon>
        <taxon>Thelebolales</taxon>
        <taxon>Thelebolaceae</taxon>
        <taxon>Pseudogymnoascus</taxon>
    </lineage>
</organism>
<sequence>MPGVIMENGYGTGAHTNHDRDGAPNRPNGAVQASSRPAEKTGMPVHQQPPNQSVQLNGANGAPMTQSAGHPAGSVSKDANIQTKSTPPEINHITEGFESLPNLLARLAQVTHNQLSGKLLELAGMNIQQSPDNSNAVSFVSGPDDNSAENIKKKVNLLKFAEGVHSNWTKALVITQWSRIGEEVSRVIDLKAHLDEQKLYYDIAVHELSEVKRSLVHARLPNPDLRTAVEVLSTGKASWMPDLGYIEPPPLTAKEILQSLQNLNTLLSIRLNLHDYDKIPYHFRSYTIKSGRVTFRVEGEFEVDLTIADEDPEKQFWFIDFRFLFSPSPSALTDQMRFSLEAKVNTVLEKDGLAGCYKVLHDLTLTHKISELRRQAYEIGRSRWIDSLMVEPLRRSLSIQYWVDRYGKDGPKSWIIIGVVSGKKKGAYPDEKETSRIGIRWFRDSKEVRDVEIPLELTTLSVEGLLRSVITMHVSHILESMYKSLRTKPLYENRDLVLSFKKPTAAEQEPELHVQLTSQYKINVIVEYITGKFAISPSSRLTSQAEYRLNNQTVDPASNGHEYIENLHCVLISEDTVNRAYTVGWLPVRNPRLPQDELKPFLPRDTLQLSWFKKPGWDPNWYLALSSGMSGERWWLIEVTNVPDGPRPAADSIVLEGPTVRSHIQLPLKSVSPAPTYAFLSSLHLLSTSMISYYTNMRALHSRRAKFMLRNPSKSSLSSRQSQPALYVMLSTLLPSKNRSPRTGKPWAKDVLKVSFQGIETLEQKEAATSPAGGSSQSPSNPSTAPSGPIAPRQSEPEEGAIMIAEGHMETAIPAGLLVKQHVDKDIAFHPSTSAFAFRLQAKVGEPSITPLIERLQRVERLVDFVQVINAHPDSLHCESVSLSRLIFSYGCVQSPSPNQPKTESPRYQAIIDFSSQTTKLELQLEAGNPHIRILDHLTKILNSPLGLHGLATILPLTLPVLRALDAAEDSWEDIPSSELQILCRAADWYAVRYILTPPSEGDNKAPPPPKRIVFEIRLHRRGNVPWWCMRRDQKHNAATVDPLDLALKEKVWTGSEKGVWMGMQCAAIAQTGGAEAMVLRVDSAMRDLAKDGTVFANAAPGVTGVKGEGGAAEMTDVLGSQSGQMQAQVVNAPNKAQPQRPQTKSPVLQKQVQKKAQVPPTTQQQRTQAALNEAQHRAQYQAQQQARQKEMHRQAQIQARQGQGQQRPNPNNANGGNGNSGKQDAIVID</sequence>
<dbReference type="PANTHER" id="PTHR12809">
    <property type="entry name" value="MEDIATOR COMPLEX SUBUNIT"/>
    <property type="match status" value="1"/>
</dbReference>
<dbReference type="GeneID" id="28839820"/>
<dbReference type="EMBL" id="KV460233">
    <property type="protein sequence ID" value="OBT95740.2"/>
    <property type="molecule type" value="Genomic_DNA"/>
</dbReference>
<name>A0A1B8GIS5_9PEZI</name>
<keyword evidence="13" id="KW-1185">Reference proteome</keyword>
<keyword evidence="4 9" id="KW-0805">Transcription regulation</keyword>
<dbReference type="GO" id="GO:0006357">
    <property type="term" value="P:regulation of transcription by RNA polymerase II"/>
    <property type="evidence" value="ECO:0007669"/>
    <property type="project" value="InterPro"/>
</dbReference>
<evidence type="ECO:0000256" key="10">
    <source>
        <dbReference type="SAM" id="MobiDB-lite"/>
    </source>
</evidence>
<dbReference type="STRING" id="342668.A0A1B8GIS5"/>
<comment type="subunit">
    <text evidence="9">Component of the Mediator complex.</text>
</comment>
<evidence type="ECO:0000256" key="3">
    <source>
        <dbReference type="ARBA" id="ARBA00019619"/>
    </source>
</evidence>
<evidence type="ECO:0000256" key="6">
    <source>
        <dbReference type="ARBA" id="ARBA00023163"/>
    </source>
</evidence>
<protein>
    <recommendedName>
        <fullName evidence="3 9">Mediator of RNA polymerase II transcription subunit 14</fullName>
    </recommendedName>
    <alternativeName>
        <fullName evidence="8 9">Mediator complex subunit 14</fullName>
    </alternativeName>
</protein>
<evidence type="ECO:0000256" key="5">
    <source>
        <dbReference type="ARBA" id="ARBA00023159"/>
    </source>
</evidence>
<proteinExistence type="inferred from homology"/>
<gene>
    <name evidence="12" type="primary">RGR1</name>
    <name evidence="12" type="ORF">VE01_06434</name>
</gene>
<feature type="domain" description="Mediator complex subunit MED14 N-terminal" evidence="11">
    <location>
        <begin position="99"/>
        <end position="309"/>
    </location>
</feature>
<feature type="compositionally biased region" description="Low complexity" evidence="10">
    <location>
        <begin position="1147"/>
        <end position="1171"/>
    </location>
</feature>
<dbReference type="Proteomes" id="UP000091956">
    <property type="component" value="Unassembled WGS sequence"/>
</dbReference>
<dbReference type="InterPro" id="IPR013947">
    <property type="entry name" value="Mediator_Med14"/>
</dbReference>